<evidence type="ECO:0000313" key="10">
    <source>
        <dbReference type="EMBL" id="SDK03304.1"/>
    </source>
</evidence>
<evidence type="ECO:0000256" key="5">
    <source>
        <dbReference type="ARBA" id="ARBA00023002"/>
    </source>
</evidence>
<dbReference type="GO" id="GO:0009055">
    <property type="term" value="F:electron transfer activity"/>
    <property type="evidence" value="ECO:0007669"/>
    <property type="project" value="InterPro"/>
</dbReference>
<evidence type="ECO:0000256" key="6">
    <source>
        <dbReference type="ARBA" id="ARBA00023004"/>
    </source>
</evidence>
<dbReference type="InterPro" id="IPR013984">
    <property type="entry name" value="Ald_Fedxn_OxRdtase_dom2"/>
</dbReference>
<keyword evidence="5" id="KW-0560">Oxidoreductase</keyword>
<dbReference type="PANTHER" id="PTHR30038:SF0">
    <property type="entry name" value="TUNGSTEN-CONTAINING ALDEHYDE FERREDOXIN OXIDOREDUCTASE"/>
    <property type="match status" value="1"/>
</dbReference>
<proteinExistence type="inferred from homology"/>
<comment type="cofactor">
    <cofactor evidence="8">
        <name>tungstopterin</name>
        <dbReference type="ChEBI" id="CHEBI:30402"/>
    </cofactor>
</comment>
<evidence type="ECO:0000256" key="1">
    <source>
        <dbReference type="ARBA" id="ARBA00001966"/>
    </source>
</evidence>
<comment type="similarity">
    <text evidence="2">Belongs to the AOR/FOR family.</text>
</comment>
<protein>
    <submittedName>
        <fullName evidence="10">Aldehyde:ferredoxin oxidoreductase</fullName>
    </submittedName>
</protein>
<reference evidence="10 11" key="1">
    <citation type="submission" date="2016-10" db="EMBL/GenBank/DDBJ databases">
        <authorList>
            <person name="de Groot N.N."/>
        </authorList>
    </citation>
    <scope>NUCLEOTIDE SEQUENCE [LARGE SCALE GENOMIC DNA]</scope>
    <source>
        <strain evidence="10 11">DSM 18346</strain>
    </source>
</reference>
<evidence type="ECO:0000259" key="9">
    <source>
        <dbReference type="SMART" id="SM00790"/>
    </source>
</evidence>
<dbReference type="Pfam" id="PF01314">
    <property type="entry name" value="AFOR_C"/>
    <property type="match status" value="1"/>
</dbReference>
<keyword evidence="7" id="KW-0411">Iron-sulfur</keyword>
<comment type="cofactor">
    <cofactor evidence="1">
        <name>[4Fe-4S] cluster</name>
        <dbReference type="ChEBI" id="CHEBI:49883"/>
    </cofactor>
</comment>
<dbReference type="InterPro" id="IPR036503">
    <property type="entry name" value="Ald_Fedxn_OxRdtase_N_sf"/>
</dbReference>
<accession>A0A1G8YLG6</accession>
<organism evidence="10 11">
    <name type="scientific">Natronincola ferrireducens</name>
    <dbReference type="NCBI Taxonomy" id="393762"/>
    <lineage>
        <taxon>Bacteria</taxon>
        <taxon>Bacillati</taxon>
        <taxon>Bacillota</taxon>
        <taxon>Clostridia</taxon>
        <taxon>Peptostreptococcales</taxon>
        <taxon>Natronincolaceae</taxon>
        <taxon>Natronincola</taxon>
    </lineage>
</organism>
<keyword evidence="11" id="KW-1185">Reference proteome</keyword>
<evidence type="ECO:0000256" key="8">
    <source>
        <dbReference type="ARBA" id="ARBA00049934"/>
    </source>
</evidence>
<gene>
    <name evidence="10" type="ORF">SAMN05660472_00571</name>
</gene>
<dbReference type="Pfam" id="PF02730">
    <property type="entry name" value="AFOR_N"/>
    <property type="match status" value="1"/>
</dbReference>
<dbReference type="InterPro" id="IPR001203">
    <property type="entry name" value="OxRdtase_Ald_Fedxn_C"/>
</dbReference>
<dbReference type="EMBL" id="FNFP01000001">
    <property type="protein sequence ID" value="SDK03304.1"/>
    <property type="molecule type" value="Genomic_DNA"/>
</dbReference>
<dbReference type="Gene3D" id="1.10.569.10">
    <property type="entry name" value="Aldehyde Ferredoxin Oxidoreductase Protein, subunit A, domain 2"/>
    <property type="match status" value="1"/>
</dbReference>
<dbReference type="InterPro" id="IPR013983">
    <property type="entry name" value="Ald_Fedxn_OxRdtase_N"/>
</dbReference>
<dbReference type="GO" id="GO:0046872">
    <property type="term" value="F:metal ion binding"/>
    <property type="evidence" value="ECO:0007669"/>
    <property type="project" value="UniProtKB-KW"/>
</dbReference>
<feature type="domain" description="Aldehyde ferredoxin oxidoreductase N-terminal" evidence="9">
    <location>
        <begin position="4"/>
        <end position="208"/>
    </location>
</feature>
<dbReference type="GO" id="GO:0051539">
    <property type="term" value="F:4 iron, 4 sulfur cluster binding"/>
    <property type="evidence" value="ECO:0007669"/>
    <property type="project" value="UniProtKB-KW"/>
</dbReference>
<dbReference type="Gene3D" id="1.10.599.10">
    <property type="entry name" value="Aldehyde Ferredoxin Oxidoreductase Protein, subunit A, domain 3"/>
    <property type="match status" value="1"/>
</dbReference>
<dbReference type="STRING" id="393762.SAMN05660472_00571"/>
<dbReference type="AlphaFoldDB" id="A0A1G8YLG6"/>
<dbReference type="SUPFAM" id="SSF48310">
    <property type="entry name" value="Aldehyde ferredoxin oxidoreductase, C-terminal domains"/>
    <property type="match status" value="1"/>
</dbReference>
<dbReference type="OrthoDB" id="9763894at2"/>
<evidence type="ECO:0000256" key="3">
    <source>
        <dbReference type="ARBA" id="ARBA00022485"/>
    </source>
</evidence>
<dbReference type="GO" id="GO:0016625">
    <property type="term" value="F:oxidoreductase activity, acting on the aldehyde or oxo group of donors, iron-sulfur protein as acceptor"/>
    <property type="evidence" value="ECO:0007669"/>
    <property type="project" value="InterPro"/>
</dbReference>
<dbReference type="RefSeq" id="WP_090549993.1">
    <property type="nucleotide sequence ID" value="NZ_FNFP01000001.1"/>
</dbReference>
<dbReference type="PANTHER" id="PTHR30038">
    <property type="entry name" value="ALDEHYDE FERREDOXIN OXIDOREDUCTASE"/>
    <property type="match status" value="1"/>
</dbReference>
<dbReference type="Proteomes" id="UP000198718">
    <property type="component" value="Unassembled WGS sequence"/>
</dbReference>
<evidence type="ECO:0000256" key="7">
    <source>
        <dbReference type="ARBA" id="ARBA00023014"/>
    </source>
</evidence>
<name>A0A1G8YLG6_9FIRM</name>
<keyword evidence="3" id="KW-0004">4Fe-4S</keyword>
<dbReference type="Gene3D" id="3.60.9.10">
    <property type="entry name" value="Aldehyde ferredoxin oxidoreductase, N-terminal domain"/>
    <property type="match status" value="1"/>
</dbReference>
<dbReference type="SMART" id="SM00790">
    <property type="entry name" value="AFOR_N"/>
    <property type="match status" value="1"/>
</dbReference>
<evidence type="ECO:0000256" key="4">
    <source>
        <dbReference type="ARBA" id="ARBA00022723"/>
    </source>
</evidence>
<keyword evidence="6" id="KW-0408">Iron</keyword>
<dbReference type="InterPro" id="IPR013985">
    <property type="entry name" value="Ald_Fedxn_OxRdtase_dom3"/>
</dbReference>
<keyword evidence="4" id="KW-0479">Metal-binding</keyword>
<evidence type="ECO:0000256" key="2">
    <source>
        <dbReference type="ARBA" id="ARBA00011032"/>
    </source>
</evidence>
<dbReference type="InterPro" id="IPR036021">
    <property type="entry name" value="Tungsten_al_ferr_oxy-like_C"/>
</dbReference>
<dbReference type="SUPFAM" id="SSF56228">
    <property type="entry name" value="Aldehyde ferredoxin oxidoreductase, N-terminal domain"/>
    <property type="match status" value="1"/>
</dbReference>
<evidence type="ECO:0000313" key="11">
    <source>
        <dbReference type="Proteomes" id="UP000198718"/>
    </source>
</evidence>
<sequence>MLGYQNKVLRIFLDKNNIRVATEPLNMEWARQYIGGKGLGIKYLYEELKPGTDPLSSENKLILMTAPLTGTTVPCSGKLAIISRSPATGTILDCSIGGHIASEIKFAGYDAVIFEGALDVPSYIYIEDDKVRLLPADELWGKGSHDTEAALLQKYGRDHKILSIGPAGENLVSMACINSDYYRQAGRGGIGAVMGSKKIKAIVVKGSGSVKVANMKETLATINSIMRDNTLTDDNLWAYTDGTAMLVEMSHTTGILPTHNFQDGTFEGYKGIDSEAMKGARSGKKGCGSCALGCGNFTKIGNALVEGPEYETLALCGSNCGIGDLEAVVKFNQLCDDMGIDTISAGNTLAFAMELTEKGLKDFGLKFGDVEAYLSIPEMIAKKEGIGAELALGTKELGKRYGGSDFAMQVKGLEFPGYEPRGAWGMGLAYATSDRGACHMRAWPVAQEAYGDVDAFTEEGKAAMVIELQNYNAVKFSSILCDFWALDLEVLSQVLNAVTGESFAVEELDKIGERVVNIGRLFNQREGFSSKDDILPNRIFKDALKSGATAGKKIPKESFDKMLLQYYNERGWSQEGIIGEEKIQELQLMDLKEATAED</sequence>
<dbReference type="InterPro" id="IPR051919">
    <property type="entry name" value="W-dependent_AOR"/>
</dbReference>